<name>A0A7C9LF81_9MICO</name>
<dbReference type="OrthoDB" id="3275712at2"/>
<feature type="domain" description="Tail specific protease" evidence="1">
    <location>
        <begin position="319"/>
        <end position="482"/>
    </location>
</feature>
<dbReference type="PANTHER" id="PTHR32060:SF22">
    <property type="entry name" value="CARBOXYL-TERMINAL-PROCESSING PEPTIDASE 3, CHLOROPLASTIC"/>
    <property type="match status" value="1"/>
</dbReference>
<proteinExistence type="predicted"/>
<evidence type="ECO:0000313" key="3">
    <source>
        <dbReference type="Proteomes" id="UP000480122"/>
    </source>
</evidence>
<dbReference type="InterPro" id="IPR029045">
    <property type="entry name" value="ClpP/crotonase-like_dom_sf"/>
</dbReference>
<dbReference type="AlphaFoldDB" id="A0A7C9LF81"/>
<dbReference type="Pfam" id="PF03572">
    <property type="entry name" value="Peptidase_S41"/>
    <property type="match status" value="1"/>
</dbReference>
<comment type="caution">
    <text evidence="2">The sequence shown here is derived from an EMBL/GenBank/DDBJ whole genome shotgun (WGS) entry which is preliminary data.</text>
</comment>
<accession>A0A7C9LF81</accession>
<dbReference type="EMBL" id="WODA01000002">
    <property type="protein sequence ID" value="MUN05554.1"/>
    <property type="molecule type" value="Genomic_DNA"/>
</dbReference>
<dbReference type="Gene3D" id="3.90.226.10">
    <property type="entry name" value="2-enoyl-CoA Hydratase, Chain A, domain 1"/>
    <property type="match status" value="1"/>
</dbReference>
<dbReference type="GO" id="GO:0004175">
    <property type="term" value="F:endopeptidase activity"/>
    <property type="evidence" value="ECO:0007669"/>
    <property type="project" value="TreeGrafter"/>
</dbReference>
<dbReference type="GO" id="GO:0008236">
    <property type="term" value="F:serine-type peptidase activity"/>
    <property type="evidence" value="ECO:0007669"/>
    <property type="project" value="InterPro"/>
</dbReference>
<dbReference type="PANTHER" id="PTHR32060">
    <property type="entry name" value="TAIL-SPECIFIC PROTEASE"/>
    <property type="match status" value="1"/>
</dbReference>
<gene>
    <name evidence="2" type="ORF">GLX25_00255</name>
</gene>
<dbReference type="Proteomes" id="UP000480122">
    <property type="component" value="Unassembled WGS sequence"/>
</dbReference>
<dbReference type="GO" id="GO:0006508">
    <property type="term" value="P:proteolysis"/>
    <property type="evidence" value="ECO:0007669"/>
    <property type="project" value="InterPro"/>
</dbReference>
<reference evidence="2 3" key="1">
    <citation type="submission" date="2019-11" db="EMBL/GenBank/DDBJ databases">
        <title>Agromyces kandeliae sp. nov., isolated from mangrove soil.</title>
        <authorList>
            <person name="Wang R."/>
        </authorList>
    </citation>
    <scope>NUCLEOTIDE SEQUENCE [LARGE SCALE GENOMIC DNA]</scope>
    <source>
        <strain evidence="2 3">JCM 11431</strain>
    </source>
</reference>
<evidence type="ECO:0000313" key="2">
    <source>
        <dbReference type="EMBL" id="MUN05554.1"/>
    </source>
</evidence>
<protein>
    <submittedName>
        <fullName evidence="2">Peptidase S41</fullName>
    </submittedName>
</protein>
<dbReference type="RefSeq" id="WP_155840228.1">
    <property type="nucleotide sequence ID" value="NZ_BAAAIA010000009.1"/>
</dbReference>
<organism evidence="2 3">
    <name type="scientific">Agromyces luteolus</name>
    <dbReference type="NCBI Taxonomy" id="88373"/>
    <lineage>
        <taxon>Bacteria</taxon>
        <taxon>Bacillati</taxon>
        <taxon>Actinomycetota</taxon>
        <taxon>Actinomycetes</taxon>
        <taxon>Micrococcales</taxon>
        <taxon>Microbacteriaceae</taxon>
        <taxon>Agromyces</taxon>
    </lineage>
</organism>
<keyword evidence="3" id="KW-1185">Reference proteome</keyword>
<evidence type="ECO:0000259" key="1">
    <source>
        <dbReference type="Pfam" id="PF03572"/>
    </source>
</evidence>
<dbReference type="SUPFAM" id="SSF52096">
    <property type="entry name" value="ClpP/crotonase"/>
    <property type="match status" value="1"/>
</dbReference>
<sequence>MPSINVIGMGRGHGLGAVRTMPEFRAHVESGALTEAQRRTLVDQAEILIEGLYVHLPLKRAMHAVDPLQGLRLLRSRLPVLTEPEFHVALQRVFLGLRDLHTNYILPDRYAGFAFLGILVERCADAGTTKWIVTKTFDHLTGDPDLVVGAEVTHWNGSPMAIAVERNAAREAGSNTAASLARGLENMTIRPVGMSLPPDEDWVDLTYRVGAAEHETRLPWRVFESAADLGGGDASAELPQGVASPASHLVGLDLKTELSRQVKRRLFAPASLKEEARVERSSLDVPRATKAQQEAGIVPTTRPTELKARTVATASGTFGHLRIFTFFMQDRRIEAFIEEVARLTSVLPREGLILDVRGNGGGFVIASEFLLQFFTPRRVRPEPMQFINTRLTADLTGRVADYRDWKPSIDESITTGAPFSRALPLYPEDVVNGVGQLYHGPVVLVTDALCYSATDIFAAGFQDHAIGPVLGVDDNTGAGGANVLTHEDLRADWTGGPLRPLPAGAAYRVSLRRCLRVGDRFGQPVEDLGIVPDEVHRLTRRDVMEDNVDLMEAAGRLLAERTPRMLEAALGAPSNGRRTLTLQTDSIDSVDVYLDGRPVGTTTTQDGTTLLDISVDGATPDSVLRLEGFDGDDLVASRLIGV</sequence>
<dbReference type="InterPro" id="IPR005151">
    <property type="entry name" value="Tail-specific_protease"/>
</dbReference>